<dbReference type="InterPro" id="IPR050177">
    <property type="entry name" value="Lipid_A_modif_metabolic_enz"/>
</dbReference>
<dbReference type="PANTHER" id="PTHR43245:SF13">
    <property type="entry name" value="UDP-D-APIOSE_UDP-D-XYLOSE SYNTHASE 2"/>
    <property type="match status" value="1"/>
</dbReference>
<dbReference type="SUPFAM" id="SSF51735">
    <property type="entry name" value="NAD(P)-binding Rossmann-fold domains"/>
    <property type="match status" value="1"/>
</dbReference>
<proteinExistence type="predicted"/>
<evidence type="ECO:0000313" key="2">
    <source>
        <dbReference type="EMBL" id="GAI29312.1"/>
    </source>
</evidence>
<comment type="caution">
    <text evidence="2">The sequence shown here is derived from an EMBL/GenBank/DDBJ whole genome shotgun (WGS) entry which is preliminary data.</text>
</comment>
<feature type="non-terminal residue" evidence="2">
    <location>
        <position position="174"/>
    </location>
</feature>
<reference evidence="2" key="1">
    <citation type="journal article" date="2014" name="Front. Microbiol.">
        <title>High frequency of phylogenetically diverse reductive dehalogenase-homologous genes in deep subseafloor sedimentary metagenomes.</title>
        <authorList>
            <person name="Kawai M."/>
            <person name="Futagami T."/>
            <person name="Toyoda A."/>
            <person name="Takaki Y."/>
            <person name="Nishi S."/>
            <person name="Hori S."/>
            <person name="Arai W."/>
            <person name="Tsubouchi T."/>
            <person name="Morono Y."/>
            <person name="Uchiyama I."/>
            <person name="Ito T."/>
            <person name="Fujiyama A."/>
            <person name="Inagaki F."/>
            <person name="Takami H."/>
        </authorList>
    </citation>
    <scope>NUCLEOTIDE SEQUENCE</scope>
    <source>
        <strain evidence="2">Expedition CK06-06</strain>
    </source>
</reference>
<dbReference type="InterPro" id="IPR036291">
    <property type="entry name" value="NAD(P)-bd_dom_sf"/>
</dbReference>
<feature type="domain" description="NAD-dependent epimerase/dehydratase" evidence="1">
    <location>
        <begin position="3"/>
        <end position="166"/>
    </location>
</feature>
<name>X1MCC2_9ZZZZ</name>
<dbReference type="CDD" id="cd08946">
    <property type="entry name" value="SDR_e"/>
    <property type="match status" value="1"/>
</dbReference>
<evidence type="ECO:0000259" key="1">
    <source>
        <dbReference type="Pfam" id="PF01370"/>
    </source>
</evidence>
<dbReference type="InterPro" id="IPR001509">
    <property type="entry name" value="Epimerase_deHydtase"/>
</dbReference>
<dbReference type="EMBL" id="BARV01020616">
    <property type="protein sequence ID" value="GAI29312.1"/>
    <property type="molecule type" value="Genomic_DNA"/>
</dbReference>
<dbReference type="Gene3D" id="3.40.50.720">
    <property type="entry name" value="NAD(P)-binding Rossmann-like Domain"/>
    <property type="match status" value="1"/>
</dbReference>
<sequence length="174" mass="19518">MRVVITGSNGFIGKHIVKELLRNGYETLPIDIKNKTNPIDFTASDFKDHLQEGDKVLHLGAIANFHDAEVNPQLAVRTNVEGTLNVIKACMKKKVERLVHASTGSIYDSLCPIPVKEDAVRNPKSIYGLTKRQAEDWIFHYGQTKRDTHAELPYIILRYPYVYGVGKDWGAIGA</sequence>
<gene>
    <name evidence="2" type="ORF">S06H3_34357</name>
</gene>
<organism evidence="2">
    <name type="scientific">marine sediment metagenome</name>
    <dbReference type="NCBI Taxonomy" id="412755"/>
    <lineage>
        <taxon>unclassified sequences</taxon>
        <taxon>metagenomes</taxon>
        <taxon>ecological metagenomes</taxon>
    </lineage>
</organism>
<dbReference type="PANTHER" id="PTHR43245">
    <property type="entry name" value="BIFUNCTIONAL POLYMYXIN RESISTANCE PROTEIN ARNA"/>
    <property type="match status" value="1"/>
</dbReference>
<accession>X1MCC2</accession>
<dbReference type="Pfam" id="PF01370">
    <property type="entry name" value="Epimerase"/>
    <property type="match status" value="1"/>
</dbReference>
<dbReference type="AlphaFoldDB" id="X1MCC2"/>
<protein>
    <recommendedName>
        <fullName evidence="1">NAD-dependent epimerase/dehydratase domain-containing protein</fullName>
    </recommendedName>
</protein>